<protein>
    <recommendedName>
        <fullName evidence="11">HemY N-terminal domain-containing protein</fullName>
    </recommendedName>
</protein>
<keyword evidence="9" id="KW-0627">Porphyrin biosynthesis</keyword>
<name>A0A432Z6S4_9GAMM</name>
<dbReference type="InterPro" id="IPR010817">
    <property type="entry name" value="HemY_N"/>
</dbReference>
<dbReference type="GO" id="GO:0006779">
    <property type="term" value="P:porphyrin-containing compound biosynthetic process"/>
    <property type="evidence" value="ECO:0007669"/>
    <property type="project" value="UniProtKB-KW"/>
</dbReference>
<comment type="subcellular location">
    <subcellularLocation>
        <location evidence="2">Cell inner membrane</location>
        <topology evidence="2">Multi-pass membrane protein</topology>
    </subcellularLocation>
</comment>
<dbReference type="PROSITE" id="PS50293">
    <property type="entry name" value="TPR_REGION"/>
    <property type="match status" value="1"/>
</dbReference>
<keyword evidence="7 10" id="KW-1133">Transmembrane helix</keyword>
<dbReference type="Gene3D" id="1.25.40.10">
    <property type="entry name" value="Tetratricopeptide repeat domain"/>
    <property type="match status" value="1"/>
</dbReference>
<dbReference type="InterPro" id="IPR005254">
    <property type="entry name" value="Heme_biosyn_assoc_TPR_pro"/>
</dbReference>
<comment type="caution">
    <text evidence="12">The sequence shown here is derived from an EMBL/GenBank/DDBJ whole genome shotgun (WGS) entry which is preliminary data.</text>
</comment>
<dbReference type="GO" id="GO:0042168">
    <property type="term" value="P:heme metabolic process"/>
    <property type="evidence" value="ECO:0007669"/>
    <property type="project" value="InterPro"/>
</dbReference>
<dbReference type="Proteomes" id="UP000287908">
    <property type="component" value="Unassembled WGS sequence"/>
</dbReference>
<evidence type="ECO:0000256" key="9">
    <source>
        <dbReference type="ARBA" id="ARBA00023244"/>
    </source>
</evidence>
<evidence type="ECO:0000313" key="13">
    <source>
        <dbReference type="Proteomes" id="UP000287908"/>
    </source>
</evidence>
<dbReference type="EMBL" id="PIQF01000004">
    <property type="protein sequence ID" value="RUO73545.1"/>
    <property type="molecule type" value="Genomic_DNA"/>
</dbReference>
<keyword evidence="5" id="KW-0997">Cell inner membrane</keyword>
<evidence type="ECO:0000256" key="4">
    <source>
        <dbReference type="ARBA" id="ARBA00022475"/>
    </source>
</evidence>
<evidence type="ECO:0000256" key="5">
    <source>
        <dbReference type="ARBA" id="ARBA00022519"/>
    </source>
</evidence>
<proteinExistence type="predicted"/>
<dbReference type="UniPathway" id="UPA00252"/>
<dbReference type="GO" id="GO:0005886">
    <property type="term" value="C:plasma membrane"/>
    <property type="evidence" value="ECO:0007669"/>
    <property type="project" value="UniProtKB-SubCell"/>
</dbReference>
<keyword evidence="6 10" id="KW-0812">Transmembrane</keyword>
<evidence type="ECO:0000256" key="1">
    <source>
        <dbReference type="ARBA" id="ARBA00002962"/>
    </source>
</evidence>
<evidence type="ECO:0000256" key="8">
    <source>
        <dbReference type="ARBA" id="ARBA00023136"/>
    </source>
</evidence>
<organism evidence="12 13">
    <name type="scientific">Idiomarina seosinensis</name>
    <dbReference type="NCBI Taxonomy" id="281739"/>
    <lineage>
        <taxon>Bacteria</taxon>
        <taxon>Pseudomonadati</taxon>
        <taxon>Pseudomonadota</taxon>
        <taxon>Gammaproteobacteria</taxon>
        <taxon>Alteromonadales</taxon>
        <taxon>Idiomarinaceae</taxon>
        <taxon>Idiomarina</taxon>
    </lineage>
</organism>
<evidence type="ECO:0000256" key="3">
    <source>
        <dbReference type="ARBA" id="ARBA00004744"/>
    </source>
</evidence>
<comment type="pathway">
    <text evidence="3">Porphyrin-containing compound metabolism; protoheme biosynthesis.</text>
</comment>
<feature type="domain" description="HemY N-terminal" evidence="11">
    <location>
        <begin position="26"/>
        <end position="131"/>
    </location>
</feature>
<dbReference type="SUPFAM" id="SSF48452">
    <property type="entry name" value="TPR-like"/>
    <property type="match status" value="1"/>
</dbReference>
<dbReference type="NCBIfam" id="TIGR00540">
    <property type="entry name" value="TPR_hemY_coli"/>
    <property type="match status" value="1"/>
</dbReference>
<sequence>MKWLVIVFALLVAGAILGPVSSGNAGYVLLQFAGWSVETSVIALAIMIIVVTVAIALVVAIIRAFFNRTRRGGRWFSKRRQLKADELITEGLKSLLQQDYLSALQAFEKANKKQSTNSHAALASYAAQQAGELGKSEFWREQAGKSYSETGWILDVKKVSDAQQEDPENAARQMTVVLEREPKDQQTWRLATQVYKTAKHWQQLARLLPSIEKYANYSAEELSELKRQISYQRFVEEGTKGNNALLEYWNSLSKNERGMDVIRLSYAAALKHFGKKEACAKITYKGLKRDEISIEQANQSGLLVANYPKLVEYVQDTLKRNPEHTGFLKALSLLAIDSKDYSLAQRALKKLIEKAPDAENYKLLGDVYNSLGDSQLAANAYQKALA</sequence>
<gene>
    <name evidence="12" type="ORF">CWI81_10980</name>
</gene>
<evidence type="ECO:0000256" key="10">
    <source>
        <dbReference type="SAM" id="Phobius"/>
    </source>
</evidence>
<evidence type="ECO:0000313" key="12">
    <source>
        <dbReference type="EMBL" id="RUO73545.1"/>
    </source>
</evidence>
<dbReference type="AlphaFoldDB" id="A0A432Z6S4"/>
<feature type="transmembrane region" description="Helical" evidence="10">
    <location>
        <begin position="41"/>
        <end position="66"/>
    </location>
</feature>
<evidence type="ECO:0000256" key="2">
    <source>
        <dbReference type="ARBA" id="ARBA00004429"/>
    </source>
</evidence>
<dbReference type="Pfam" id="PF07219">
    <property type="entry name" value="HemY_N"/>
    <property type="match status" value="1"/>
</dbReference>
<keyword evidence="13" id="KW-1185">Reference proteome</keyword>
<evidence type="ECO:0000259" key="11">
    <source>
        <dbReference type="Pfam" id="PF07219"/>
    </source>
</evidence>
<dbReference type="OrthoDB" id="7067577at2"/>
<comment type="function">
    <text evidence="1">Involved in a late step of protoheme IX synthesis.</text>
</comment>
<keyword evidence="4" id="KW-1003">Cell membrane</keyword>
<accession>A0A432Z6S4</accession>
<dbReference type="RefSeq" id="WP_126785349.1">
    <property type="nucleotide sequence ID" value="NZ_PIQF01000004.1"/>
</dbReference>
<evidence type="ECO:0000256" key="6">
    <source>
        <dbReference type="ARBA" id="ARBA00022692"/>
    </source>
</evidence>
<keyword evidence="8 10" id="KW-0472">Membrane</keyword>
<reference evidence="12 13" key="1">
    <citation type="journal article" date="2011" name="Front. Microbiol.">
        <title>Genomic signatures of strain selection and enhancement in Bacillus atrophaeus var. globigii, a historical biowarfare simulant.</title>
        <authorList>
            <person name="Gibbons H.S."/>
            <person name="Broomall S.M."/>
            <person name="McNew L.A."/>
            <person name="Daligault H."/>
            <person name="Chapman C."/>
            <person name="Bruce D."/>
            <person name="Karavis M."/>
            <person name="Krepps M."/>
            <person name="McGregor P.A."/>
            <person name="Hong C."/>
            <person name="Park K.H."/>
            <person name="Akmal A."/>
            <person name="Feldman A."/>
            <person name="Lin J.S."/>
            <person name="Chang W.E."/>
            <person name="Higgs B.W."/>
            <person name="Demirev P."/>
            <person name="Lindquist J."/>
            <person name="Liem A."/>
            <person name="Fochler E."/>
            <person name="Read T.D."/>
            <person name="Tapia R."/>
            <person name="Johnson S."/>
            <person name="Bishop-Lilly K.A."/>
            <person name="Detter C."/>
            <person name="Han C."/>
            <person name="Sozhamannan S."/>
            <person name="Rosenzweig C.N."/>
            <person name="Skowronski E.W."/>
        </authorList>
    </citation>
    <scope>NUCLEOTIDE SEQUENCE [LARGE SCALE GENOMIC DNA]</scope>
    <source>
        <strain evidence="12 13">CL-SP19</strain>
    </source>
</reference>
<dbReference type="InterPro" id="IPR011990">
    <property type="entry name" value="TPR-like_helical_dom_sf"/>
</dbReference>
<evidence type="ECO:0000256" key="7">
    <source>
        <dbReference type="ARBA" id="ARBA00022989"/>
    </source>
</evidence>